<dbReference type="GO" id="GO:0038023">
    <property type="term" value="F:signaling receptor activity"/>
    <property type="evidence" value="ECO:0007669"/>
    <property type="project" value="TreeGrafter"/>
</dbReference>
<dbReference type="STRING" id="698492.A0A0E9NCV4"/>
<dbReference type="PANTHER" id="PTHR20855">
    <property type="entry name" value="ADIPOR/PROGESTIN RECEPTOR-RELATED"/>
    <property type="match status" value="1"/>
</dbReference>
<feature type="transmembrane region" description="Helical" evidence="7">
    <location>
        <begin position="66"/>
        <end position="88"/>
    </location>
</feature>
<feature type="transmembrane region" description="Helical" evidence="7">
    <location>
        <begin position="139"/>
        <end position="159"/>
    </location>
</feature>
<keyword evidence="6" id="KW-0479">Metal-binding</keyword>
<dbReference type="AlphaFoldDB" id="A0A0E9NCV4"/>
<reference evidence="8 9" key="3">
    <citation type="journal article" date="2015" name="Genome Announc.">
        <title>Draft Genome Sequence of the Archiascomycetous Yeast Saitoella complicata.</title>
        <authorList>
            <person name="Yamauchi K."/>
            <person name="Kondo S."/>
            <person name="Hamamoto M."/>
            <person name="Takahashi Y."/>
            <person name="Ogura Y."/>
            <person name="Hayashi T."/>
            <person name="Nishida H."/>
        </authorList>
    </citation>
    <scope>NUCLEOTIDE SEQUENCE [LARGE SCALE GENOMIC DNA]</scope>
    <source>
        <strain evidence="8 9">NRRL Y-17804</strain>
    </source>
</reference>
<dbReference type="Proteomes" id="UP000033140">
    <property type="component" value="Unassembled WGS sequence"/>
</dbReference>
<feature type="transmembrane region" description="Helical" evidence="7">
    <location>
        <begin position="228"/>
        <end position="247"/>
    </location>
</feature>
<dbReference type="OMA" id="IGNACDY"/>
<evidence type="ECO:0000313" key="9">
    <source>
        <dbReference type="Proteomes" id="UP000033140"/>
    </source>
</evidence>
<organism evidence="8 9">
    <name type="scientific">Saitoella complicata (strain BCRC 22490 / CBS 7301 / JCM 7358 / NBRC 10748 / NRRL Y-17804)</name>
    <dbReference type="NCBI Taxonomy" id="698492"/>
    <lineage>
        <taxon>Eukaryota</taxon>
        <taxon>Fungi</taxon>
        <taxon>Dikarya</taxon>
        <taxon>Ascomycota</taxon>
        <taxon>Taphrinomycotina</taxon>
        <taxon>Taphrinomycotina incertae sedis</taxon>
        <taxon>Saitoella</taxon>
    </lineage>
</organism>
<reference evidence="8 9" key="2">
    <citation type="journal article" date="2014" name="J. Gen. Appl. Microbiol.">
        <title>The early diverging ascomycetous budding yeast Saitoella complicata has three histone deacetylases belonging to the Clr6, Hos2, and Rpd3 lineages.</title>
        <authorList>
            <person name="Nishida H."/>
            <person name="Matsumoto T."/>
            <person name="Kondo S."/>
            <person name="Hamamoto M."/>
            <person name="Yoshikawa H."/>
        </authorList>
    </citation>
    <scope>NUCLEOTIDE SEQUENCE [LARGE SCALE GENOMIC DNA]</scope>
    <source>
        <strain evidence="8 9">NRRL Y-17804</strain>
    </source>
</reference>
<dbReference type="PANTHER" id="PTHR20855:SF52">
    <property type="entry name" value="ADIPONECTIN RECEPTOR PROTEIN"/>
    <property type="match status" value="1"/>
</dbReference>
<evidence type="ECO:0000256" key="7">
    <source>
        <dbReference type="SAM" id="Phobius"/>
    </source>
</evidence>
<evidence type="ECO:0000256" key="6">
    <source>
        <dbReference type="PIRSR" id="PIRSR604254-1"/>
    </source>
</evidence>
<keyword evidence="6" id="KW-0862">Zinc</keyword>
<reference evidence="8 9" key="1">
    <citation type="journal article" date="2011" name="J. Gen. Appl. Microbiol.">
        <title>Draft genome sequencing of the enigmatic yeast Saitoella complicata.</title>
        <authorList>
            <person name="Nishida H."/>
            <person name="Hamamoto M."/>
            <person name="Sugiyama J."/>
        </authorList>
    </citation>
    <scope>NUCLEOTIDE SEQUENCE [LARGE SCALE GENOMIC DNA]</scope>
    <source>
        <strain evidence="8 9">NRRL Y-17804</strain>
    </source>
</reference>
<name>A0A0E9NCV4_SAICN</name>
<protein>
    <submittedName>
        <fullName evidence="8">Uncharacterized protein</fullName>
    </submittedName>
</protein>
<feature type="binding site" evidence="6">
    <location>
        <position position="269"/>
    </location>
    <ligand>
        <name>Zn(2+)</name>
        <dbReference type="ChEBI" id="CHEBI:29105"/>
    </ligand>
</feature>
<feature type="transmembrane region" description="Helical" evidence="7">
    <location>
        <begin position="267"/>
        <end position="287"/>
    </location>
</feature>
<feature type="transmembrane region" description="Helical" evidence="7">
    <location>
        <begin position="196"/>
        <end position="216"/>
    </location>
</feature>
<dbReference type="GO" id="GO:0046872">
    <property type="term" value="F:metal ion binding"/>
    <property type="evidence" value="ECO:0007669"/>
    <property type="project" value="UniProtKB-KW"/>
</dbReference>
<feature type="transmembrane region" description="Helical" evidence="7">
    <location>
        <begin position="100"/>
        <end position="119"/>
    </location>
</feature>
<sequence length="300" mass="33859">MGEIRRRQPPEDAALKIKQALIVAWDDLEHWQRDNKYITGGYRRTSASFRACLSSLFYLHNESVNIWSHLLGSLLFTVIALFYSGHLLPAYESAGKVDTIVFSAFFLGAVICLGLSATYHTLSSHSPHINKFGNKLDYIGIVFLIVGSFYPSIYYGFYCHPRLQELYVGMITILGACVVCFTWMERFRTPGWRPWRAGMFSALGLSAVFPVGHALFTHTYAELAQTMGLGYLLLQGFLYLLGAAIYAARIPEKWRPGIWIFGSSHQIFHGLVVAAAIAHFRGLIIAYEYWHRVRGGQCSI</sequence>
<accession>A0A0E9NCV4</accession>
<comment type="caution">
    <text evidence="8">The sequence shown here is derived from an EMBL/GenBank/DDBJ whole genome shotgun (WGS) entry which is preliminary data.</text>
</comment>
<evidence type="ECO:0000313" key="8">
    <source>
        <dbReference type="EMBL" id="GAO47669.1"/>
    </source>
</evidence>
<evidence type="ECO:0000256" key="5">
    <source>
        <dbReference type="ARBA" id="ARBA00023136"/>
    </source>
</evidence>
<proteinExistence type="inferred from homology"/>
<feature type="binding site" evidence="6">
    <location>
        <position position="265"/>
    </location>
    <ligand>
        <name>Zn(2+)</name>
        <dbReference type="ChEBI" id="CHEBI:29105"/>
    </ligand>
</feature>
<evidence type="ECO:0000256" key="2">
    <source>
        <dbReference type="ARBA" id="ARBA00007018"/>
    </source>
</evidence>
<keyword evidence="9" id="KW-1185">Reference proteome</keyword>
<keyword evidence="5 7" id="KW-0472">Membrane</keyword>
<comment type="subcellular location">
    <subcellularLocation>
        <location evidence="1">Membrane</location>
        <topology evidence="1">Multi-pass membrane protein</topology>
    </subcellularLocation>
</comment>
<dbReference type="InterPro" id="IPR004254">
    <property type="entry name" value="AdipoR/HlyIII-related"/>
</dbReference>
<dbReference type="EMBL" id="BACD03000010">
    <property type="protein sequence ID" value="GAO47669.1"/>
    <property type="molecule type" value="Genomic_DNA"/>
</dbReference>
<dbReference type="Pfam" id="PF03006">
    <property type="entry name" value="HlyIII"/>
    <property type="match status" value="1"/>
</dbReference>
<gene>
    <name evidence="8" type="ORF">G7K_1868-t1</name>
</gene>
<dbReference type="GO" id="GO:0016020">
    <property type="term" value="C:membrane"/>
    <property type="evidence" value="ECO:0007669"/>
    <property type="project" value="UniProtKB-SubCell"/>
</dbReference>
<comment type="similarity">
    <text evidence="2">Belongs to the ADIPOR family.</text>
</comment>
<keyword evidence="4 7" id="KW-1133">Transmembrane helix</keyword>
<evidence type="ECO:0000256" key="4">
    <source>
        <dbReference type="ARBA" id="ARBA00022989"/>
    </source>
</evidence>
<evidence type="ECO:0000256" key="3">
    <source>
        <dbReference type="ARBA" id="ARBA00022692"/>
    </source>
</evidence>
<feature type="binding site" evidence="6">
    <location>
        <position position="120"/>
    </location>
    <ligand>
        <name>Zn(2+)</name>
        <dbReference type="ChEBI" id="CHEBI:29105"/>
    </ligand>
</feature>
<keyword evidence="3 7" id="KW-0812">Transmembrane</keyword>
<dbReference type="GO" id="GO:0006882">
    <property type="term" value="P:intracellular zinc ion homeostasis"/>
    <property type="evidence" value="ECO:0007669"/>
    <property type="project" value="TreeGrafter"/>
</dbReference>
<feature type="transmembrane region" description="Helical" evidence="7">
    <location>
        <begin position="166"/>
        <end position="184"/>
    </location>
</feature>
<evidence type="ECO:0000256" key="1">
    <source>
        <dbReference type="ARBA" id="ARBA00004141"/>
    </source>
</evidence>